<name>A0ABM1PKE6_DROAR</name>
<sequence>MPYHPKWYRLSFCDSLTSPNDYVIRKISNGSHEVRQAFKYTETFFEVPTSSVAPSPKKVRRPRAKKSKPKAEKPNEVLEEDERFEIKQCPALNRFERELRYRELKRYYAKLIESERSADKTYARTCPNCGLVKSRKVHKDISKNVYCSGPDTMLQNENRAI</sequence>
<evidence type="ECO:0000313" key="3">
    <source>
        <dbReference type="RefSeq" id="XP_017867682.1"/>
    </source>
</evidence>
<feature type="region of interest" description="Disordered" evidence="1">
    <location>
        <begin position="50"/>
        <end position="76"/>
    </location>
</feature>
<gene>
    <name evidence="3" type="primary">LOC108616771</name>
</gene>
<accession>A0ABM1PKE6</accession>
<proteinExistence type="predicted"/>
<reference evidence="2" key="2">
    <citation type="journal article" date="2016" name="G3 (Bethesda)">
        <title>Genome Evolution in Three Species of Cactophilic Drosophila.</title>
        <authorList>
            <person name="Sanchez-Flores A."/>
            <person name="Penazola F."/>
            <person name="Carpinteyro-Ponce J."/>
            <person name="Nazario-Yepiz N."/>
            <person name="Abreu-Goodger C."/>
            <person name="Machado C.A."/>
            <person name="Markow T.A."/>
        </authorList>
    </citation>
    <scope>NUCLEOTIDE SEQUENCE [LARGE SCALE GENOMIC DNA]</scope>
</reference>
<evidence type="ECO:0000256" key="1">
    <source>
        <dbReference type="SAM" id="MobiDB-lite"/>
    </source>
</evidence>
<reference evidence="3" key="3">
    <citation type="submission" date="2025-08" db="UniProtKB">
        <authorList>
            <consortium name="RefSeq"/>
        </authorList>
    </citation>
    <scope>IDENTIFICATION</scope>
    <source>
        <tissue evidence="3">Whole organism</tissue>
    </source>
</reference>
<organism evidence="2 3">
    <name type="scientific">Drosophila arizonae</name>
    <name type="common">Fruit fly</name>
    <dbReference type="NCBI Taxonomy" id="7263"/>
    <lineage>
        <taxon>Eukaryota</taxon>
        <taxon>Metazoa</taxon>
        <taxon>Ecdysozoa</taxon>
        <taxon>Arthropoda</taxon>
        <taxon>Hexapoda</taxon>
        <taxon>Insecta</taxon>
        <taxon>Pterygota</taxon>
        <taxon>Neoptera</taxon>
        <taxon>Endopterygota</taxon>
        <taxon>Diptera</taxon>
        <taxon>Brachycera</taxon>
        <taxon>Muscomorpha</taxon>
        <taxon>Ephydroidea</taxon>
        <taxon>Drosophilidae</taxon>
        <taxon>Drosophila</taxon>
    </lineage>
</organism>
<dbReference type="GeneID" id="108616771"/>
<dbReference type="Proteomes" id="UP000694904">
    <property type="component" value="Chromosome 5"/>
</dbReference>
<feature type="compositionally biased region" description="Basic residues" evidence="1">
    <location>
        <begin position="57"/>
        <end position="68"/>
    </location>
</feature>
<dbReference type="RefSeq" id="XP_017867682.1">
    <property type="nucleotide sequence ID" value="XM_018012193.1"/>
</dbReference>
<evidence type="ECO:0000313" key="2">
    <source>
        <dbReference type="Proteomes" id="UP000694904"/>
    </source>
</evidence>
<reference evidence="2" key="1">
    <citation type="journal article" date="1997" name="Nucleic Acids Res.">
        <title>tRNAscan-SE: a program for improved detection of transfer RNA genes in genomic sequence.</title>
        <authorList>
            <person name="Lowe T.M."/>
            <person name="Eddy S.R."/>
        </authorList>
    </citation>
    <scope>NUCLEOTIDE SEQUENCE [LARGE SCALE GENOMIC DNA]</scope>
</reference>
<keyword evidence="2" id="KW-1185">Reference proteome</keyword>
<protein>
    <submittedName>
        <fullName evidence="3">Uncharacterized protein LOC108616771</fullName>
    </submittedName>
</protein>